<protein>
    <submittedName>
        <fullName evidence="3">CHAT domain-containing protein</fullName>
    </submittedName>
</protein>
<gene>
    <name evidence="3" type="ORF">NGB36_17255</name>
</gene>
<accession>A0ABT1PXA8</accession>
<feature type="repeat" description="TPR" evidence="1">
    <location>
        <begin position="201"/>
        <end position="234"/>
    </location>
</feature>
<evidence type="ECO:0000313" key="3">
    <source>
        <dbReference type="EMBL" id="MCQ4082304.1"/>
    </source>
</evidence>
<name>A0ABT1PXA8_9ACTN</name>
<dbReference type="Pfam" id="PF12770">
    <property type="entry name" value="CHAT"/>
    <property type="match status" value="1"/>
</dbReference>
<keyword evidence="1" id="KW-0802">TPR repeat</keyword>
<dbReference type="RefSeq" id="WP_255921206.1">
    <property type="nucleotide sequence ID" value="NZ_JANFNG010000012.1"/>
</dbReference>
<dbReference type="PROSITE" id="PS50005">
    <property type="entry name" value="TPR"/>
    <property type="match status" value="1"/>
</dbReference>
<sequence length="714" mass="77667">MRRFVRAGDIDDLLAALDASRTVVTIVPEDDPFHAKYRLNVATDLARLGRVTGDDALLDEAAAMARDCVEEIPAEDPDRPLALHKLAVLLTDRYLRTGDTADLDESVAHRRAAVEGWRTVHDTDPAAVEDKDRRLYLSGLIHALRLRAERSGDDSDPYLTEAIKVGRGLLDGRADSPLAPGACTLYEQAAAQPNAKPESRVTAAYAWGRARAELGEWDRALQGFTQAVELLPLLALVRLGPADQAALLNRLWALAAEGAGCALQAGQPEKALELLEYGRAVLAEQLTGADDDLVRLRTLDPALAERFEHLRDGFDGQRPATRHQSTVISWNETLRAIRDILPGFLEPPPIRELIAGLGERTVVFVNTSAYRSDCIVLRSGTITVVPLPEVTREEFTNQASRMLKAVAFAIGGRGQEARRTGEEDLREFLEWLWTRVARPALEAAGFLTGAPAADREGRELPRLWWIPCGFTGHLPLHAAGSPGATGESVLDHVVPSYAPTLRSLLREPAPASPGEAQAPLLLVAAPQDGLPGIDREIDVLRRLVATKPLVGEDATAQAVKEHLAHHPVVHFACHGVLDLDNPGESRLLLPTDPGGGLTVRDLTALRLPRSRLAYLSACSTAFRPISALMDEPLTLSTAIHLAGFHNVIGSQWTVNDLVAVRLVRTVYAQMRSDEDSGAIDPERSAAALRRAVMQLRRMYPELPSLWAPHVHVGG</sequence>
<proteinExistence type="predicted"/>
<evidence type="ECO:0000256" key="1">
    <source>
        <dbReference type="PROSITE-ProRule" id="PRU00339"/>
    </source>
</evidence>
<feature type="domain" description="CHAT" evidence="2">
    <location>
        <begin position="427"/>
        <end position="713"/>
    </location>
</feature>
<dbReference type="Proteomes" id="UP001057702">
    <property type="component" value="Unassembled WGS sequence"/>
</dbReference>
<dbReference type="InterPro" id="IPR011990">
    <property type="entry name" value="TPR-like_helical_dom_sf"/>
</dbReference>
<dbReference type="InterPro" id="IPR024983">
    <property type="entry name" value="CHAT_dom"/>
</dbReference>
<dbReference type="Gene3D" id="1.25.40.10">
    <property type="entry name" value="Tetratricopeptide repeat domain"/>
    <property type="match status" value="1"/>
</dbReference>
<organism evidence="3 4">
    <name type="scientific">Streptomyces humicola</name>
    <dbReference type="NCBI Taxonomy" id="2953240"/>
    <lineage>
        <taxon>Bacteria</taxon>
        <taxon>Bacillati</taxon>
        <taxon>Actinomycetota</taxon>
        <taxon>Actinomycetes</taxon>
        <taxon>Kitasatosporales</taxon>
        <taxon>Streptomycetaceae</taxon>
        <taxon>Streptomyces</taxon>
    </lineage>
</organism>
<evidence type="ECO:0000259" key="2">
    <source>
        <dbReference type="Pfam" id="PF12770"/>
    </source>
</evidence>
<reference evidence="3" key="1">
    <citation type="submission" date="2022-06" db="EMBL/GenBank/DDBJ databases">
        <title>Draft genome sequence of Streptomyces sp. RB6PN25 isolated from peat swamp forest in Thailand.</title>
        <authorList>
            <person name="Duangmal K."/>
            <person name="Klaysubun C."/>
        </authorList>
    </citation>
    <scope>NUCLEOTIDE SEQUENCE</scope>
    <source>
        <strain evidence="3">RB6PN25</strain>
    </source>
</reference>
<dbReference type="InterPro" id="IPR019734">
    <property type="entry name" value="TPR_rpt"/>
</dbReference>
<keyword evidence="4" id="KW-1185">Reference proteome</keyword>
<comment type="caution">
    <text evidence="3">The sequence shown here is derived from an EMBL/GenBank/DDBJ whole genome shotgun (WGS) entry which is preliminary data.</text>
</comment>
<dbReference type="EMBL" id="JANFNG010000012">
    <property type="protein sequence ID" value="MCQ4082304.1"/>
    <property type="molecule type" value="Genomic_DNA"/>
</dbReference>
<evidence type="ECO:0000313" key="4">
    <source>
        <dbReference type="Proteomes" id="UP001057702"/>
    </source>
</evidence>